<evidence type="ECO:0000256" key="1">
    <source>
        <dbReference type="ARBA" id="ARBA00022679"/>
    </source>
</evidence>
<dbReference type="Pfam" id="PF00583">
    <property type="entry name" value="Acetyltransf_1"/>
    <property type="match status" value="1"/>
</dbReference>
<dbReference type="EMBL" id="SSHJ02000005">
    <property type="protein sequence ID" value="MFN0255484.1"/>
    <property type="molecule type" value="Genomic_DNA"/>
</dbReference>
<name>A0ABW9J5V3_9SPHI</name>
<dbReference type="SUPFAM" id="SSF55729">
    <property type="entry name" value="Acyl-CoA N-acyltransferases (Nat)"/>
    <property type="match status" value="1"/>
</dbReference>
<evidence type="ECO:0000259" key="2">
    <source>
        <dbReference type="PROSITE" id="PS51186"/>
    </source>
</evidence>
<protein>
    <submittedName>
        <fullName evidence="3">GNAT family N-acetyltransferase</fullName>
        <ecNumber evidence="3">2.3.-.-</ecNumber>
    </submittedName>
</protein>
<dbReference type="Gene3D" id="3.40.630.30">
    <property type="match status" value="1"/>
</dbReference>
<dbReference type="InterPro" id="IPR016181">
    <property type="entry name" value="Acyl_CoA_acyltransferase"/>
</dbReference>
<keyword evidence="1 3" id="KW-0808">Transferase</keyword>
<accession>A0ABW9J5V3</accession>
<dbReference type="EC" id="2.3.-.-" evidence="3"/>
<sequence>MDISQLESITEAEALEILSLSEQLGYGNNFEMLLGRLQEIIPLKDHAIFVAKAEGKIVGWLHCLICLRVESPLFVEVTGLVVDENARGQQIGKNLIETSKKWSQNRGISTIRIRCNVLRTETHKFYQALGFFSTKEQKVFEMSW</sequence>
<keyword evidence="3" id="KW-0012">Acyltransferase</keyword>
<dbReference type="InterPro" id="IPR000182">
    <property type="entry name" value="GNAT_dom"/>
</dbReference>
<gene>
    <name evidence="3" type="ORF">E6A44_007875</name>
</gene>
<dbReference type="PANTHER" id="PTHR13947:SF37">
    <property type="entry name" value="LD18367P"/>
    <property type="match status" value="1"/>
</dbReference>
<reference evidence="3 4" key="1">
    <citation type="submission" date="2024-12" db="EMBL/GenBank/DDBJ databases">
        <authorList>
            <person name="Hu S."/>
        </authorList>
    </citation>
    <scope>NUCLEOTIDE SEQUENCE [LARGE SCALE GENOMIC DNA]</scope>
    <source>
        <strain evidence="3 4">THG-T11</strain>
    </source>
</reference>
<keyword evidence="4" id="KW-1185">Reference proteome</keyword>
<organism evidence="3 4">
    <name type="scientific">Pedobacter ureilyticus</name>
    <dbReference type="NCBI Taxonomy" id="1393051"/>
    <lineage>
        <taxon>Bacteria</taxon>
        <taxon>Pseudomonadati</taxon>
        <taxon>Bacteroidota</taxon>
        <taxon>Sphingobacteriia</taxon>
        <taxon>Sphingobacteriales</taxon>
        <taxon>Sphingobacteriaceae</taxon>
        <taxon>Pedobacter</taxon>
    </lineage>
</organism>
<feature type="domain" description="N-acetyltransferase" evidence="2">
    <location>
        <begin position="4"/>
        <end position="144"/>
    </location>
</feature>
<dbReference type="PROSITE" id="PS51186">
    <property type="entry name" value="GNAT"/>
    <property type="match status" value="1"/>
</dbReference>
<dbReference type="InterPro" id="IPR050769">
    <property type="entry name" value="NAT_camello-type"/>
</dbReference>
<dbReference type="RefSeq" id="WP_138722584.1">
    <property type="nucleotide sequence ID" value="NZ_SSHJ02000005.1"/>
</dbReference>
<evidence type="ECO:0000313" key="4">
    <source>
        <dbReference type="Proteomes" id="UP001517247"/>
    </source>
</evidence>
<evidence type="ECO:0000313" key="3">
    <source>
        <dbReference type="EMBL" id="MFN0255484.1"/>
    </source>
</evidence>
<dbReference type="CDD" id="cd04301">
    <property type="entry name" value="NAT_SF"/>
    <property type="match status" value="1"/>
</dbReference>
<comment type="caution">
    <text evidence="3">The sequence shown here is derived from an EMBL/GenBank/DDBJ whole genome shotgun (WGS) entry which is preliminary data.</text>
</comment>
<dbReference type="Proteomes" id="UP001517247">
    <property type="component" value="Unassembled WGS sequence"/>
</dbReference>
<dbReference type="PANTHER" id="PTHR13947">
    <property type="entry name" value="GNAT FAMILY N-ACETYLTRANSFERASE"/>
    <property type="match status" value="1"/>
</dbReference>
<proteinExistence type="predicted"/>
<dbReference type="GO" id="GO:0016746">
    <property type="term" value="F:acyltransferase activity"/>
    <property type="evidence" value="ECO:0007669"/>
    <property type="project" value="UniProtKB-KW"/>
</dbReference>